<dbReference type="InterPro" id="IPR041561">
    <property type="entry name" value="PglD_N"/>
</dbReference>
<comment type="caution">
    <text evidence="4">The sequence shown here is derived from an EMBL/GenBank/DDBJ whole genome shotgun (WGS) entry which is preliminary data.</text>
</comment>
<evidence type="ECO:0000256" key="2">
    <source>
        <dbReference type="ARBA" id="ARBA00022737"/>
    </source>
</evidence>
<accession>A0ABV5SMK2</accession>
<dbReference type="InterPro" id="IPR050179">
    <property type="entry name" value="Trans_hexapeptide_repeat"/>
</dbReference>
<dbReference type="SUPFAM" id="SSF51161">
    <property type="entry name" value="Trimeric LpxA-like enzymes"/>
    <property type="match status" value="1"/>
</dbReference>
<reference evidence="4 5" key="1">
    <citation type="submission" date="2024-09" db="EMBL/GenBank/DDBJ databases">
        <authorList>
            <person name="Sun Q."/>
            <person name="Mori K."/>
        </authorList>
    </citation>
    <scope>NUCLEOTIDE SEQUENCE [LARGE SCALE GENOMIC DNA]</scope>
    <source>
        <strain evidence="4 5">JCM 14321</strain>
    </source>
</reference>
<dbReference type="InterPro" id="IPR020019">
    <property type="entry name" value="AcTrfase_PglD-like"/>
</dbReference>
<proteinExistence type="predicted"/>
<keyword evidence="5" id="KW-1185">Reference proteome</keyword>
<dbReference type="Gene3D" id="2.160.10.10">
    <property type="entry name" value="Hexapeptide repeat proteins"/>
    <property type="match status" value="2"/>
</dbReference>
<organism evidence="4 5">
    <name type="scientific">Agromyces lapidis</name>
    <dbReference type="NCBI Taxonomy" id="279574"/>
    <lineage>
        <taxon>Bacteria</taxon>
        <taxon>Bacillati</taxon>
        <taxon>Actinomycetota</taxon>
        <taxon>Actinomycetes</taxon>
        <taxon>Micrococcales</taxon>
        <taxon>Microbacteriaceae</taxon>
        <taxon>Agromyces</taxon>
    </lineage>
</organism>
<dbReference type="Pfam" id="PF17836">
    <property type="entry name" value="PglD_N"/>
    <property type="match status" value="1"/>
</dbReference>
<dbReference type="Proteomes" id="UP001589667">
    <property type="component" value="Unassembled WGS sequence"/>
</dbReference>
<keyword evidence="2" id="KW-0677">Repeat</keyword>
<sequence>MNEVVLIGASGLAREVVASVQGANRYIGILDDDPATHGRTIAGLPVLGGVELAADRAERLLVCVGAGVLRRAIVRRLALLGVGADRYAAHVADHAVIGAGSRIGAGAVLLDGVVVTADAVVGHHVVVMPNTVVTHDDVVGDFVTLAAGVALGGGVSLGEAAFLGMNAAVAPGVVIGRDAVIGMGAVVLADVPPAQTWAGVPAHPLTRNDPKIARSGP</sequence>
<dbReference type="NCBIfam" id="TIGR03570">
    <property type="entry name" value="NeuD_NnaD"/>
    <property type="match status" value="1"/>
</dbReference>
<dbReference type="EMBL" id="JBHMBL010000001">
    <property type="protein sequence ID" value="MFB9641402.1"/>
    <property type="molecule type" value="Genomic_DNA"/>
</dbReference>
<dbReference type="Pfam" id="PF14602">
    <property type="entry name" value="Hexapep_2"/>
    <property type="match status" value="1"/>
</dbReference>
<evidence type="ECO:0000256" key="1">
    <source>
        <dbReference type="ARBA" id="ARBA00022679"/>
    </source>
</evidence>
<evidence type="ECO:0000313" key="4">
    <source>
        <dbReference type="EMBL" id="MFB9641402.1"/>
    </source>
</evidence>
<feature type="domain" description="PglD N-terminal" evidence="3">
    <location>
        <begin position="4"/>
        <end position="77"/>
    </location>
</feature>
<evidence type="ECO:0000313" key="5">
    <source>
        <dbReference type="Proteomes" id="UP001589667"/>
    </source>
</evidence>
<dbReference type="InterPro" id="IPR011004">
    <property type="entry name" value="Trimer_LpxA-like_sf"/>
</dbReference>
<dbReference type="InterPro" id="IPR018357">
    <property type="entry name" value="Hexapep_transf_CS"/>
</dbReference>
<gene>
    <name evidence="4" type="ORF">ACFFQV_03760</name>
</gene>
<dbReference type="PANTHER" id="PTHR43300">
    <property type="entry name" value="ACETYLTRANSFERASE"/>
    <property type="match status" value="1"/>
</dbReference>
<dbReference type="PROSITE" id="PS00101">
    <property type="entry name" value="HEXAPEP_TRANSFERASES"/>
    <property type="match status" value="1"/>
</dbReference>
<keyword evidence="1" id="KW-0808">Transferase</keyword>
<dbReference type="InterPro" id="IPR001451">
    <property type="entry name" value="Hexapep"/>
</dbReference>
<dbReference type="CDD" id="cd03360">
    <property type="entry name" value="LbH_AT_putative"/>
    <property type="match status" value="1"/>
</dbReference>
<dbReference type="Gene3D" id="3.40.50.20">
    <property type="match status" value="1"/>
</dbReference>
<dbReference type="RefSeq" id="WP_157423002.1">
    <property type="nucleotide sequence ID" value="NZ_BAAANI010000006.1"/>
</dbReference>
<name>A0ABV5SMK2_9MICO</name>
<dbReference type="Pfam" id="PF00132">
    <property type="entry name" value="Hexapep"/>
    <property type="match status" value="1"/>
</dbReference>
<evidence type="ECO:0000259" key="3">
    <source>
        <dbReference type="Pfam" id="PF17836"/>
    </source>
</evidence>
<dbReference type="PANTHER" id="PTHR43300:SF7">
    <property type="entry name" value="UDP-N-ACETYLBACILLOSAMINE N-ACETYLTRANSFERASE"/>
    <property type="match status" value="1"/>
</dbReference>
<protein>
    <submittedName>
        <fullName evidence="4">NeuD/PglB/VioB family sugar acetyltransferase</fullName>
    </submittedName>
</protein>